<feature type="region of interest" description="Disordered" evidence="1">
    <location>
        <begin position="354"/>
        <end position="391"/>
    </location>
</feature>
<organism evidence="3 4">
    <name type="scientific">Bradymonas sediminis</name>
    <dbReference type="NCBI Taxonomy" id="1548548"/>
    <lineage>
        <taxon>Bacteria</taxon>
        <taxon>Deltaproteobacteria</taxon>
        <taxon>Bradymonadales</taxon>
        <taxon>Bradymonadaceae</taxon>
        <taxon>Bradymonas</taxon>
    </lineage>
</organism>
<feature type="domain" description="YprB ribonuclease H-like" evidence="2">
    <location>
        <begin position="144"/>
        <end position="307"/>
    </location>
</feature>
<dbReference type="KEGG" id="bsed:DN745_17800"/>
<proteinExistence type="predicted"/>
<reference evidence="3 4" key="1">
    <citation type="submission" date="2018-06" db="EMBL/GenBank/DDBJ databases">
        <title>Lujinxingia sediminis gen. nov. sp. nov., a new facultative anaerobic member of the class Deltaproteobacteria, and proposal of Lujinxingaceae fam. nov.</title>
        <authorList>
            <person name="Guo L.-Y."/>
            <person name="Li C.-M."/>
            <person name="Wang S."/>
            <person name="Du Z.-J."/>
        </authorList>
    </citation>
    <scope>NUCLEOTIDE SEQUENCE [LARGE SCALE GENOMIC DNA]</scope>
    <source>
        <strain evidence="3 4">FA350</strain>
    </source>
</reference>
<feature type="compositionally biased region" description="Polar residues" evidence="1">
    <location>
        <begin position="370"/>
        <end position="382"/>
    </location>
</feature>
<dbReference type="SUPFAM" id="SSF53098">
    <property type="entry name" value="Ribonuclease H-like"/>
    <property type="match status" value="1"/>
</dbReference>
<evidence type="ECO:0000256" key="1">
    <source>
        <dbReference type="SAM" id="MobiDB-lite"/>
    </source>
</evidence>
<dbReference type="InterPro" id="IPR012337">
    <property type="entry name" value="RNaseH-like_sf"/>
</dbReference>
<feature type="region of interest" description="Disordered" evidence="1">
    <location>
        <begin position="315"/>
        <end position="338"/>
    </location>
</feature>
<sequence>MMLEPHCTRTCLIMPSGFKKRLTRLHASRQRLRQTERAADDGESRVFLADDVPGPQKTPETPVVETPTVEAYDAWAQVGAKVQKSARGPAYYLHQAHSGNIAHGRWRLEQGRDIEINGFCDKFPALFAGEQTRRLPEIAPHRLAFVDLETNGLSKKSYPFCVGIGLWEDGIFSVYHFLMRDADDEPAVLAASVDLLRKTDGLCTFNGASFDVPMLKRRCELHGIAHPFDTAPHIDLLRISRKLYAHRKSHKLSKLEEDLLDFGRVDDVPGAEIPRLWSRYLKAKNPRPLLGIFEHNRLDILSMVVLFSEFDEALNPPTSAEQPPAAAPTPAQPPESTASIVSAMNQSLARSYALRKKSKTRRGSRGAGTLTDTSPQKPQSSALAPAFSRGDLNRGMPIGGRLRILRAEVEDALERSAGVDADLLPRLHEMLALAPRHPFALEKIVDYYRQTQQTALARHFEKRLQDVSPF</sequence>
<feature type="compositionally biased region" description="Basic and acidic residues" evidence="1">
    <location>
        <begin position="33"/>
        <end position="44"/>
    </location>
</feature>
<dbReference type="GO" id="GO:0003676">
    <property type="term" value="F:nucleic acid binding"/>
    <property type="evidence" value="ECO:0007669"/>
    <property type="project" value="InterPro"/>
</dbReference>
<feature type="compositionally biased region" description="Basic residues" evidence="1">
    <location>
        <begin position="354"/>
        <end position="364"/>
    </location>
</feature>
<evidence type="ECO:0000313" key="3">
    <source>
        <dbReference type="EMBL" id="AWV91084.1"/>
    </source>
</evidence>
<dbReference type="PANTHER" id="PTHR38462">
    <property type="entry name" value="EXONUCLEASE-LIKE PROTEIN"/>
    <property type="match status" value="1"/>
</dbReference>
<dbReference type="EMBL" id="CP030032">
    <property type="protein sequence ID" value="AWV91084.1"/>
    <property type="molecule type" value="Genomic_DNA"/>
</dbReference>
<dbReference type="OrthoDB" id="9790530at2"/>
<dbReference type="PANTHER" id="PTHR38462:SF1">
    <property type="entry name" value="YPRB RIBONUCLEASE H-LIKE DOMAIN-CONTAINING PROTEIN"/>
    <property type="match status" value="1"/>
</dbReference>
<gene>
    <name evidence="3" type="ORF">DN745_17800</name>
</gene>
<dbReference type="Pfam" id="PF13482">
    <property type="entry name" value="RNase_H_2"/>
    <property type="match status" value="1"/>
</dbReference>
<feature type="region of interest" description="Disordered" evidence="1">
    <location>
        <begin position="29"/>
        <end position="62"/>
    </location>
</feature>
<evidence type="ECO:0000259" key="2">
    <source>
        <dbReference type="Pfam" id="PF13482"/>
    </source>
</evidence>
<evidence type="ECO:0000313" key="4">
    <source>
        <dbReference type="Proteomes" id="UP000249799"/>
    </source>
</evidence>
<dbReference type="Gene3D" id="3.30.420.10">
    <property type="entry name" value="Ribonuclease H-like superfamily/Ribonuclease H"/>
    <property type="match status" value="1"/>
</dbReference>
<name>A0A2Z4FQX2_9DELT</name>
<dbReference type="AlphaFoldDB" id="A0A2Z4FQX2"/>
<dbReference type="InterPro" id="IPR036397">
    <property type="entry name" value="RNaseH_sf"/>
</dbReference>
<protein>
    <recommendedName>
        <fullName evidence="2">YprB ribonuclease H-like domain-containing protein</fullName>
    </recommendedName>
</protein>
<keyword evidence="4" id="KW-1185">Reference proteome</keyword>
<dbReference type="Proteomes" id="UP000249799">
    <property type="component" value="Chromosome"/>
</dbReference>
<dbReference type="InterPro" id="IPR038720">
    <property type="entry name" value="YprB_RNase_H-like_dom"/>
</dbReference>
<accession>A0A2Z4FQX2</accession>